<protein>
    <submittedName>
        <fullName evidence="1">DUF3995 domain-containing protein</fullName>
    </submittedName>
</protein>
<dbReference type="Proteomes" id="UP001375539">
    <property type="component" value="Unassembled WGS sequence"/>
</dbReference>
<proteinExistence type="predicted"/>
<evidence type="ECO:0000313" key="1">
    <source>
        <dbReference type="EMBL" id="MEJ8659301.1"/>
    </source>
</evidence>
<evidence type="ECO:0000313" key="2">
    <source>
        <dbReference type="Proteomes" id="UP001375539"/>
    </source>
</evidence>
<name>A0ACC6QM02_9ACTN</name>
<keyword evidence="2" id="KW-1185">Reference proteome</keyword>
<reference evidence="1" key="1">
    <citation type="submission" date="2024-03" db="EMBL/GenBank/DDBJ databases">
        <title>Novel Streptomyces species of biotechnological and ecological value are a feature of Machair soil.</title>
        <authorList>
            <person name="Prole J.R."/>
            <person name="Goodfellow M."/>
            <person name="Allenby N."/>
            <person name="Ward A.C."/>
        </authorList>
    </citation>
    <scope>NUCLEOTIDE SEQUENCE</scope>
    <source>
        <strain evidence="1">MS1.AVA.4</strain>
    </source>
</reference>
<comment type="caution">
    <text evidence="1">The sequence shown here is derived from an EMBL/GenBank/DDBJ whole genome shotgun (WGS) entry which is preliminary data.</text>
</comment>
<gene>
    <name evidence="1" type="ORF">WKI58_22750</name>
</gene>
<sequence>MRWHNGGCEVGLSSSRCYGRLAAGWAAAFAGVHCFWALGGEVGLDVSSGERLASERPTWFVAGGLWGVGILCLVGAAVAIGLQRRGVHGRRWRALRWLGVAICVLLLTRGFLVEVLLIAGVPTVGEISAAQKFWTLALWNPWFILGGLVFGLAARSFGKGMAGRAAEGAAFSH</sequence>
<organism evidence="1 2">
    <name type="scientific">Streptomyces pratisoli</name>
    <dbReference type="NCBI Taxonomy" id="3139917"/>
    <lineage>
        <taxon>Bacteria</taxon>
        <taxon>Bacillati</taxon>
        <taxon>Actinomycetota</taxon>
        <taxon>Actinomycetes</taxon>
        <taxon>Kitasatosporales</taxon>
        <taxon>Streptomycetaceae</taxon>
        <taxon>Streptomyces</taxon>
    </lineage>
</organism>
<accession>A0ACC6QM02</accession>
<dbReference type="EMBL" id="JBBKAI010000002">
    <property type="protein sequence ID" value="MEJ8659301.1"/>
    <property type="molecule type" value="Genomic_DNA"/>
</dbReference>